<organism evidence="3 4">
    <name type="scientific">Paenibacillus tyrfis</name>
    <dbReference type="NCBI Taxonomy" id="1501230"/>
    <lineage>
        <taxon>Bacteria</taxon>
        <taxon>Bacillati</taxon>
        <taxon>Bacillota</taxon>
        <taxon>Bacilli</taxon>
        <taxon>Bacillales</taxon>
        <taxon>Paenibacillaceae</taxon>
        <taxon>Paenibacillus</taxon>
    </lineage>
</organism>
<dbReference type="GO" id="GO:0016020">
    <property type="term" value="C:membrane"/>
    <property type="evidence" value="ECO:0007669"/>
    <property type="project" value="TreeGrafter"/>
</dbReference>
<dbReference type="RefSeq" id="WP_036680426.1">
    <property type="nucleotide sequence ID" value="NZ_JNVM01000008.1"/>
</dbReference>
<dbReference type="InterPro" id="IPR050266">
    <property type="entry name" value="AB_hydrolase_sf"/>
</dbReference>
<dbReference type="Proteomes" id="UP000028123">
    <property type="component" value="Unassembled WGS sequence"/>
</dbReference>
<feature type="domain" description="AB hydrolase-1" evidence="2">
    <location>
        <begin position="13"/>
        <end position="130"/>
    </location>
</feature>
<gene>
    <name evidence="3" type="ORF">ET33_35935</name>
</gene>
<dbReference type="OrthoDB" id="9805423at2"/>
<dbReference type="AlphaFoldDB" id="A0A081P5K9"/>
<dbReference type="InterPro" id="IPR000073">
    <property type="entry name" value="AB_hydrolase_1"/>
</dbReference>
<evidence type="ECO:0000313" key="3">
    <source>
        <dbReference type="EMBL" id="KEQ25982.1"/>
    </source>
</evidence>
<dbReference type="EMBL" id="JNVM01000008">
    <property type="protein sequence ID" value="KEQ25982.1"/>
    <property type="molecule type" value="Genomic_DNA"/>
</dbReference>
<keyword evidence="4" id="KW-1185">Reference proteome</keyword>
<dbReference type="Pfam" id="PF00561">
    <property type="entry name" value="Abhydrolase_1"/>
    <property type="match status" value="1"/>
</dbReference>
<evidence type="ECO:0000256" key="1">
    <source>
        <dbReference type="ARBA" id="ARBA00022801"/>
    </source>
</evidence>
<dbReference type="InterPro" id="IPR029058">
    <property type="entry name" value="AB_hydrolase_fold"/>
</dbReference>
<evidence type="ECO:0000313" key="4">
    <source>
        <dbReference type="Proteomes" id="UP000028123"/>
    </source>
</evidence>
<evidence type="ECO:0000259" key="2">
    <source>
        <dbReference type="Pfam" id="PF00561"/>
    </source>
</evidence>
<dbReference type="eggNOG" id="COG0596">
    <property type="taxonomic scope" value="Bacteria"/>
</dbReference>
<proteinExistence type="predicted"/>
<name>A0A081P5K9_9BACL</name>
<dbReference type="GO" id="GO:0016787">
    <property type="term" value="F:hydrolase activity"/>
    <property type="evidence" value="ECO:0007669"/>
    <property type="project" value="UniProtKB-KW"/>
</dbReference>
<keyword evidence="1 3" id="KW-0378">Hydrolase</keyword>
<protein>
    <submittedName>
        <fullName evidence="3">Hydrolase</fullName>
    </submittedName>
</protein>
<dbReference type="PANTHER" id="PTHR43798">
    <property type="entry name" value="MONOACYLGLYCEROL LIPASE"/>
    <property type="match status" value="1"/>
</dbReference>
<dbReference type="Gene3D" id="3.40.50.1820">
    <property type="entry name" value="alpha/beta hydrolase"/>
    <property type="match status" value="1"/>
</dbReference>
<accession>A0A081P5K9</accession>
<sequence>MDLFYEIHGEGQPLVMLHGGGTDMRDWTLLAPLLSRHFKVVTVDARGCGKSPAPTEPSNYIEDVLSLLNHLNIEQVTLVGNSIGGQIATEFSLSYPERVQNLILLSPALSGFVHSTDLIEVLQRVQAAVPDVVKMTELTLASPFYTISNKSPQRGLMVEMTEHNIKKMFEWATPKSIWPKPPAIERLDQLQVRTLFILGTHDFADCFRIADHFRAVPNIHFVEIQGGDHKINLTHSEEVYKNIVTFLEA</sequence>
<dbReference type="SUPFAM" id="SSF53474">
    <property type="entry name" value="alpha/beta-Hydrolases"/>
    <property type="match status" value="1"/>
</dbReference>
<dbReference type="PRINTS" id="PR00111">
    <property type="entry name" value="ABHYDROLASE"/>
</dbReference>
<comment type="caution">
    <text evidence="3">The sequence shown here is derived from an EMBL/GenBank/DDBJ whole genome shotgun (WGS) entry which is preliminary data.</text>
</comment>
<dbReference type="PANTHER" id="PTHR43798:SF31">
    <property type="entry name" value="AB HYDROLASE SUPERFAMILY PROTEIN YCLE"/>
    <property type="match status" value="1"/>
</dbReference>
<reference evidence="3 4" key="1">
    <citation type="submission" date="2014-06" db="EMBL/GenBank/DDBJ databases">
        <title>Draft genome sequence of Paenibacillus sp. MSt1.</title>
        <authorList>
            <person name="Aw Y.K."/>
            <person name="Ong K.S."/>
            <person name="Gan H.M."/>
            <person name="Lee S.M."/>
        </authorList>
    </citation>
    <scope>NUCLEOTIDE SEQUENCE [LARGE SCALE GENOMIC DNA]</scope>
    <source>
        <strain evidence="3 4">MSt1</strain>
    </source>
</reference>